<sequence length="190" mass="21004">MAVDEPLELGDPEEHIHRLGAPATDRSPPKRNGREGFRFLGRRLRKFGPSLEENGVVTAKLTAQVAEMMEKADAMGRLGAVGGVFRVRDRRDDDWADTDVISAERLRELEGRDFGGLQGKIDGHDEVIRDLREKVAGVDPPLAKLELQQSELLSQFAVLENKVSESGDAVRTVKVMRKDSGSAFRVTTLV</sequence>
<evidence type="ECO:0000256" key="1">
    <source>
        <dbReference type="SAM" id="MobiDB-lite"/>
    </source>
</evidence>
<dbReference type="Proteomes" id="UP000541610">
    <property type="component" value="Unassembled WGS sequence"/>
</dbReference>
<comment type="caution">
    <text evidence="2">The sequence shown here is derived from an EMBL/GenBank/DDBJ whole genome shotgun (WGS) entry which is preliminary data.</text>
</comment>
<proteinExistence type="predicted"/>
<feature type="region of interest" description="Disordered" evidence="1">
    <location>
        <begin position="1"/>
        <end position="34"/>
    </location>
</feature>
<organism evidence="2 3">
    <name type="scientific">Perkinsus olseni</name>
    <name type="common">Perkinsus atlanticus</name>
    <dbReference type="NCBI Taxonomy" id="32597"/>
    <lineage>
        <taxon>Eukaryota</taxon>
        <taxon>Sar</taxon>
        <taxon>Alveolata</taxon>
        <taxon>Perkinsozoa</taxon>
        <taxon>Perkinsea</taxon>
        <taxon>Perkinsida</taxon>
        <taxon>Perkinsidae</taxon>
        <taxon>Perkinsus</taxon>
    </lineage>
</organism>
<dbReference type="EMBL" id="JABANP010000787">
    <property type="protein sequence ID" value="KAF4679092.1"/>
    <property type="molecule type" value="Genomic_DNA"/>
</dbReference>
<gene>
    <name evidence="2" type="ORF">FOZ60_015518</name>
</gene>
<evidence type="ECO:0000313" key="2">
    <source>
        <dbReference type="EMBL" id="KAF4679092.1"/>
    </source>
</evidence>
<evidence type="ECO:0000313" key="3">
    <source>
        <dbReference type="Proteomes" id="UP000541610"/>
    </source>
</evidence>
<protein>
    <submittedName>
        <fullName evidence="2">Uncharacterized protein</fullName>
    </submittedName>
</protein>
<name>A0A7J6N589_PEROL</name>
<feature type="compositionally biased region" description="Acidic residues" evidence="1">
    <location>
        <begin position="1"/>
        <end position="11"/>
    </location>
</feature>
<reference evidence="2 3" key="1">
    <citation type="submission" date="2020-04" db="EMBL/GenBank/DDBJ databases">
        <title>Perkinsus olseni comparative genomics.</title>
        <authorList>
            <person name="Bogema D.R."/>
        </authorList>
    </citation>
    <scope>NUCLEOTIDE SEQUENCE [LARGE SCALE GENOMIC DNA]</scope>
    <source>
        <strain evidence="2">00978-12</strain>
    </source>
</reference>
<accession>A0A7J6N589</accession>
<dbReference type="AlphaFoldDB" id="A0A7J6N589"/>